<dbReference type="STRING" id="329046.A0A1Y2CV36"/>
<feature type="domain" description="DNA-directed RNA polymerase RpoA/D/Rpb3-type" evidence="8">
    <location>
        <begin position="59"/>
        <end position="346"/>
    </location>
</feature>
<dbReference type="InterPro" id="IPR011263">
    <property type="entry name" value="DNA-dir_RNA_pol_RpoA/D/Rpb3"/>
</dbReference>
<dbReference type="InterPro" id="IPR001514">
    <property type="entry name" value="DNA-dir_RNA_pol_30-40kDasu_CS"/>
</dbReference>
<dbReference type="CDD" id="cd07032">
    <property type="entry name" value="RNAP_I_II_AC40"/>
    <property type="match status" value="1"/>
</dbReference>
<dbReference type="FunFam" id="2.170.120.12:FF:000003">
    <property type="entry name" value="Dna-directed rna polymerases i and iii subunit"/>
    <property type="match status" value="1"/>
</dbReference>
<dbReference type="PANTHER" id="PTHR11800">
    <property type="entry name" value="DNA-DIRECTED RNA POLYMERASE"/>
    <property type="match status" value="1"/>
</dbReference>
<dbReference type="HAMAP" id="MF_00320">
    <property type="entry name" value="RNApol_arch_Rpo3"/>
    <property type="match status" value="1"/>
</dbReference>
<dbReference type="GO" id="GO:0006362">
    <property type="term" value="P:transcription elongation by RNA polymerase I"/>
    <property type="evidence" value="ECO:0007669"/>
    <property type="project" value="EnsemblFungi"/>
</dbReference>
<evidence type="ECO:0000256" key="5">
    <source>
        <dbReference type="ARBA" id="ARBA00023242"/>
    </source>
</evidence>
<dbReference type="OrthoDB" id="270173at2759"/>
<dbReference type="GO" id="GO:0003899">
    <property type="term" value="F:DNA-directed RNA polymerase activity"/>
    <property type="evidence" value="ECO:0007669"/>
    <property type="project" value="EnsemblFungi"/>
</dbReference>
<evidence type="ECO:0000256" key="4">
    <source>
        <dbReference type="ARBA" id="ARBA00023163"/>
    </source>
</evidence>
<dbReference type="GO" id="GO:0005666">
    <property type="term" value="C:RNA polymerase III complex"/>
    <property type="evidence" value="ECO:0007669"/>
    <property type="project" value="EnsemblFungi"/>
</dbReference>
<dbReference type="InterPro" id="IPR036603">
    <property type="entry name" value="RBP11-like"/>
</dbReference>
<evidence type="ECO:0000259" key="8">
    <source>
        <dbReference type="SMART" id="SM00662"/>
    </source>
</evidence>
<comment type="similarity">
    <text evidence="6">Belongs to the archaeal Rpo3/eukaryotic RPB3 RNA polymerase subunit family.</text>
</comment>
<dbReference type="GO" id="GO:0006386">
    <property type="term" value="P:termination of RNA polymerase III transcription"/>
    <property type="evidence" value="ECO:0007669"/>
    <property type="project" value="EnsemblFungi"/>
</dbReference>
<dbReference type="Gene3D" id="2.170.120.12">
    <property type="entry name" value="DNA-directed RNA polymerase, insert domain"/>
    <property type="match status" value="1"/>
</dbReference>
<dbReference type="EMBL" id="MCGO01000006">
    <property type="protein sequence ID" value="ORY50746.1"/>
    <property type="molecule type" value="Genomic_DNA"/>
</dbReference>
<name>A0A1Y2CV36_9FUNG</name>
<dbReference type="GO" id="GO:0006384">
    <property type="term" value="P:transcription initiation at RNA polymerase III promoter"/>
    <property type="evidence" value="ECO:0007669"/>
    <property type="project" value="EnsemblFungi"/>
</dbReference>
<evidence type="ECO:0000256" key="3">
    <source>
        <dbReference type="ARBA" id="ARBA00022478"/>
    </source>
</evidence>
<dbReference type="AlphaFoldDB" id="A0A1Y2CV36"/>
<dbReference type="InterPro" id="IPR011262">
    <property type="entry name" value="DNA-dir_RNA_pol_insert"/>
</dbReference>
<evidence type="ECO:0000256" key="2">
    <source>
        <dbReference type="ARBA" id="ARBA00022083"/>
    </source>
</evidence>
<dbReference type="SUPFAM" id="SSF55257">
    <property type="entry name" value="RBP11-like subunits of RNA polymerase"/>
    <property type="match status" value="1"/>
</dbReference>
<dbReference type="InterPro" id="IPR050518">
    <property type="entry name" value="Rpo3/RPB3_RNA_Pol_subunit"/>
</dbReference>
<reference evidence="9 10" key="1">
    <citation type="submission" date="2016-07" db="EMBL/GenBank/DDBJ databases">
        <title>Pervasive Adenine N6-methylation of Active Genes in Fungi.</title>
        <authorList>
            <consortium name="DOE Joint Genome Institute"/>
            <person name="Mondo S.J."/>
            <person name="Dannebaum R.O."/>
            <person name="Kuo R.C."/>
            <person name="Labutti K."/>
            <person name="Haridas S."/>
            <person name="Kuo A."/>
            <person name="Salamov A."/>
            <person name="Ahrendt S.R."/>
            <person name="Lipzen A."/>
            <person name="Sullivan W."/>
            <person name="Andreopoulos W.B."/>
            <person name="Clum A."/>
            <person name="Lindquist E."/>
            <person name="Daum C."/>
            <person name="Ramamoorthy G.K."/>
            <person name="Gryganskyi A."/>
            <person name="Culley D."/>
            <person name="Magnuson J.K."/>
            <person name="James T.Y."/>
            <person name="O'Malley M.A."/>
            <person name="Stajich J.E."/>
            <person name="Spatafora J.W."/>
            <person name="Visel A."/>
            <person name="Grigoriev I.V."/>
        </authorList>
    </citation>
    <scope>NUCLEOTIDE SEQUENCE [LARGE SCALE GENOMIC DNA]</scope>
    <source>
        <strain evidence="9 10">JEL800</strain>
    </source>
</reference>
<comment type="caution">
    <text evidence="9">The sequence shown here is derived from an EMBL/GenBank/DDBJ whole genome shotgun (WGS) entry which is preliminary data.</text>
</comment>
<evidence type="ECO:0000256" key="1">
    <source>
        <dbReference type="ARBA" id="ARBA00004123"/>
    </source>
</evidence>
<evidence type="ECO:0000256" key="6">
    <source>
        <dbReference type="ARBA" id="ARBA00025804"/>
    </source>
</evidence>
<dbReference type="SMART" id="SM00662">
    <property type="entry name" value="RPOLD"/>
    <property type="match status" value="1"/>
</dbReference>
<dbReference type="Pfam" id="PF01193">
    <property type="entry name" value="RNA_pol_L"/>
    <property type="match status" value="1"/>
</dbReference>
<evidence type="ECO:0000313" key="10">
    <source>
        <dbReference type="Proteomes" id="UP000193642"/>
    </source>
</evidence>
<dbReference type="GO" id="GO:0003677">
    <property type="term" value="F:DNA binding"/>
    <property type="evidence" value="ECO:0007669"/>
    <property type="project" value="InterPro"/>
</dbReference>
<dbReference type="SUPFAM" id="SSF56553">
    <property type="entry name" value="Insert subdomain of RNA polymerase alpha subunit"/>
    <property type="match status" value="1"/>
</dbReference>
<dbReference type="GO" id="GO:0042797">
    <property type="term" value="P:tRNA transcription by RNA polymerase III"/>
    <property type="evidence" value="ECO:0007669"/>
    <property type="project" value="EnsemblFungi"/>
</dbReference>
<dbReference type="GO" id="GO:0005736">
    <property type="term" value="C:RNA polymerase I complex"/>
    <property type="evidence" value="ECO:0007669"/>
    <property type="project" value="EnsemblFungi"/>
</dbReference>
<evidence type="ECO:0000313" key="9">
    <source>
        <dbReference type="EMBL" id="ORY50746.1"/>
    </source>
</evidence>
<keyword evidence="3" id="KW-0240">DNA-directed RNA polymerase</keyword>
<proteinExistence type="inferred from homology"/>
<keyword evidence="10" id="KW-1185">Reference proteome</keyword>
<dbReference type="Pfam" id="PF01000">
    <property type="entry name" value="RNA_pol_A_bac"/>
    <property type="match status" value="1"/>
</dbReference>
<keyword evidence="4" id="KW-0804">Transcription</keyword>
<dbReference type="GO" id="GO:0006361">
    <property type="term" value="P:transcription initiation at RNA polymerase I promoter"/>
    <property type="evidence" value="ECO:0007669"/>
    <property type="project" value="EnsemblFungi"/>
</dbReference>
<dbReference type="InterPro" id="IPR033901">
    <property type="entry name" value="RNAPI/III_AC40"/>
</dbReference>
<comment type="subcellular location">
    <subcellularLocation>
        <location evidence="1">Nucleus</location>
    </subcellularLocation>
</comment>
<dbReference type="InterPro" id="IPR022842">
    <property type="entry name" value="RNAP_Rpo3/Rpb3/RPAC1"/>
</dbReference>
<dbReference type="GO" id="GO:0046983">
    <property type="term" value="F:protein dimerization activity"/>
    <property type="evidence" value="ECO:0007669"/>
    <property type="project" value="InterPro"/>
</dbReference>
<organism evidence="9 10">
    <name type="scientific">Rhizoclosmatium globosum</name>
    <dbReference type="NCBI Taxonomy" id="329046"/>
    <lineage>
        <taxon>Eukaryota</taxon>
        <taxon>Fungi</taxon>
        <taxon>Fungi incertae sedis</taxon>
        <taxon>Chytridiomycota</taxon>
        <taxon>Chytridiomycota incertae sedis</taxon>
        <taxon>Chytridiomycetes</taxon>
        <taxon>Chytridiales</taxon>
        <taxon>Chytriomycetaceae</taxon>
        <taxon>Rhizoclosmatium</taxon>
    </lineage>
</organism>
<dbReference type="GO" id="GO:0006363">
    <property type="term" value="P:termination of RNA polymerase I transcription"/>
    <property type="evidence" value="ECO:0007669"/>
    <property type="project" value="EnsemblFungi"/>
</dbReference>
<gene>
    <name evidence="9" type="ORF">BCR33DRAFT_656505</name>
</gene>
<dbReference type="Proteomes" id="UP000193642">
    <property type="component" value="Unassembled WGS sequence"/>
</dbReference>
<sequence>MDPIELKRTRVVLHKDHVSNVSSIDFPQNFDNGDDDMAWDFEKFKKNFKVVISSFKKDHLEFDLIGIDASIANAFRRCLISEIPTMAIENVFVLNNNSIVHDEILSQRLGLVPIKADPRIFQFKTPEDEATDLNTLVFKMKVKATKRRKFVTARISESNQFEQTEFLNDDNFNVLSKHLVWEAQGDQEERLAADPPRPVHDDIVLAKLRPGQEIDIEVHCQKGIGKEHAKWSPVATASYRLLPDIQILQPVTGNDAVKFQKCFSEGVVEVFKNKQGEKEARIVNPRKDTVSREVLRHKEFENKVRLTRIRDHFIFNVESTGILPPHVLFGEAVQVLINKCKRVKEALSELTGDMDIDQ</sequence>
<dbReference type="PANTHER" id="PTHR11800:SF13">
    <property type="entry name" value="DNA-DIRECTED RNA POLYMERASES I AND III SUBUNIT RPAC1"/>
    <property type="match status" value="1"/>
</dbReference>
<dbReference type="Gene3D" id="3.30.1360.10">
    <property type="entry name" value="RNA polymerase, RBP11-like subunit"/>
    <property type="match status" value="1"/>
</dbReference>
<accession>A0A1Y2CV36</accession>
<protein>
    <recommendedName>
        <fullName evidence="2">DNA-directed RNA polymerases I and III subunit RPAC1</fullName>
    </recommendedName>
    <alternativeName>
        <fullName evidence="7">DNA-directed RNA polymerases I and III 40 kDa polypeptide</fullName>
    </alternativeName>
</protein>
<dbReference type="FunFam" id="3.30.1360.10:FF:000005">
    <property type="entry name" value="Dna-directed rna polymerases i and iii subunit"/>
    <property type="match status" value="1"/>
</dbReference>
<evidence type="ECO:0000256" key="7">
    <source>
        <dbReference type="ARBA" id="ARBA00081520"/>
    </source>
</evidence>
<dbReference type="InterPro" id="IPR036643">
    <property type="entry name" value="RNApol_insert_sf"/>
</dbReference>
<dbReference type="PROSITE" id="PS00446">
    <property type="entry name" value="RNA_POL_D_30KD"/>
    <property type="match status" value="1"/>
</dbReference>
<keyword evidence="5" id="KW-0539">Nucleus</keyword>